<evidence type="ECO:0000313" key="2">
    <source>
        <dbReference type="EMBL" id="RUQ85751.1"/>
    </source>
</evidence>
<accession>A0ABY0C6W3</accession>
<protein>
    <recommendedName>
        <fullName evidence="4">EcsC family protein</fullName>
    </recommendedName>
</protein>
<dbReference type="EMBL" id="RZGY01000001">
    <property type="protein sequence ID" value="RUQ85751.1"/>
    <property type="molecule type" value="Genomic_DNA"/>
</dbReference>
<feature type="region of interest" description="Disordered" evidence="1">
    <location>
        <begin position="236"/>
        <end position="305"/>
    </location>
</feature>
<keyword evidence="3" id="KW-1185">Reference proteome</keyword>
<evidence type="ECO:0008006" key="4">
    <source>
        <dbReference type="Google" id="ProtNLM"/>
    </source>
</evidence>
<feature type="compositionally biased region" description="Acidic residues" evidence="1">
    <location>
        <begin position="264"/>
        <end position="273"/>
    </location>
</feature>
<comment type="caution">
    <text evidence="2">The sequence shown here is derived from an EMBL/GenBank/DDBJ whole genome shotgun (WGS) entry which is preliminary data.</text>
</comment>
<name>A0ABY0C6W3_9MICO</name>
<dbReference type="Proteomes" id="UP000268291">
    <property type="component" value="Unassembled WGS sequence"/>
</dbReference>
<organism evidence="2 3">
    <name type="scientific">Labedella gwakjiensis</name>
    <dbReference type="NCBI Taxonomy" id="390269"/>
    <lineage>
        <taxon>Bacteria</taxon>
        <taxon>Bacillati</taxon>
        <taxon>Actinomycetota</taxon>
        <taxon>Actinomycetes</taxon>
        <taxon>Micrococcales</taxon>
        <taxon>Microbacteriaceae</taxon>
        <taxon>Labedella</taxon>
    </lineage>
</organism>
<feature type="compositionally biased region" description="Basic and acidic residues" evidence="1">
    <location>
        <begin position="281"/>
        <end position="305"/>
    </location>
</feature>
<evidence type="ECO:0000256" key="1">
    <source>
        <dbReference type="SAM" id="MobiDB-lite"/>
    </source>
</evidence>
<dbReference type="RefSeq" id="WP_106564692.1">
    <property type="nucleotide sequence ID" value="NZ_PYAU01000001.1"/>
</dbReference>
<proteinExistence type="predicted"/>
<sequence length="305" mass="32311">MNRQADFQTVSSTDHPAWVKGVDRVLAVQRPAVVAYVRGIRRRYPGATPEQLVKVLERRYLTAITAGGAAVGATAMVPAIGTGVTLALSGVETAGFLETTALFAQSVAEVHGLSIEDPVRARALVMSLMLGRTGADLVKQFTGQAMGQAPARKAFWGEMVSSSIPQVMMGPVADELKKRFLRKFAVNHGASLIGKAAPFGIGAAIGGVGNNIAGRQVVAATRTAFGPAPFVLPAELEPSERGSRSERGRSIRLPFVKRRQIEAASDDGIDPLPDDTSSTDGFDHAPGRNEASDHDEAETRASRDR</sequence>
<feature type="compositionally biased region" description="Basic and acidic residues" evidence="1">
    <location>
        <begin position="238"/>
        <end position="249"/>
    </location>
</feature>
<gene>
    <name evidence="2" type="ORF">ELQ93_01580</name>
</gene>
<evidence type="ECO:0000313" key="3">
    <source>
        <dbReference type="Proteomes" id="UP000268291"/>
    </source>
</evidence>
<reference evidence="2 3" key="1">
    <citation type="submission" date="2018-12" db="EMBL/GenBank/DDBJ databases">
        <authorList>
            <person name="hu s."/>
            <person name="Xu Y."/>
            <person name="Xu B."/>
            <person name="Li F."/>
        </authorList>
    </citation>
    <scope>NUCLEOTIDE SEQUENCE [LARGE SCALE GENOMIC DNA]</scope>
    <source>
        <strain evidence="2 3">KSW2-17</strain>
    </source>
</reference>